<keyword evidence="2" id="KW-1185">Reference proteome</keyword>
<proteinExistence type="predicted"/>
<reference evidence="1 2" key="1">
    <citation type="submission" date="2022-07" db="EMBL/GenBank/DDBJ databases">
        <title>A copper resistant bacterium isolated from sediment samples of deep sea hydrothermal areas.</title>
        <authorList>
            <person name="Zeng X."/>
        </authorList>
    </citation>
    <scope>NUCLEOTIDE SEQUENCE [LARGE SCALE GENOMIC DNA]</scope>
    <source>
        <strain evidence="2">CuT 6</strain>
    </source>
</reference>
<sequence length="157" mass="17810">MEVTGTDEQLSSLLMGDQIVRTKILQLVLVFMVFKAPLLQASEILSGEDVADILVGNTVQMVFRDAKDEFRTRTFHEYYDPDGSIYGMTKYREQQGNLTHYLGSWQVEDGKFCTSVYGRDYSCNKIKPLGDGNYELVNEGGTIRNVKLFEGKHHGLE</sequence>
<evidence type="ECO:0000313" key="1">
    <source>
        <dbReference type="EMBL" id="WZF90401.1"/>
    </source>
</evidence>
<gene>
    <name evidence="1" type="ORF">NLK58_09530</name>
</gene>
<dbReference type="RefSeq" id="WP_341582670.1">
    <property type="nucleotide sequence ID" value="NZ_CP101118.1"/>
</dbReference>
<accession>A0ABZ2W6I7</accession>
<evidence type="ECO:0000313" key="2">
    <source>
        <dbReference type="Proteomes" id="UP001475781"/>
    </source>
</evidence>
<name>A0ABZ2W6I7_9GAMM</name>
<protein>
    <submittedName>
        <fullName evidence="1">Uncharacterized protein</fullName>
    </submittedName>
</protein>
<organism evidence="1 2">
    <name type="scientific">Marinobacter metalliresistant</name>
    <dbReference type="NCBI Taxonomy" id="2961995"/>
    <lineage>
        <taxon>Bacteria</taxon>
        <taxon>Pseudomonadati</taxon>
        <taxon>Pseudomonadota</taxon>
        <taxon>Gammaproteobacteria</taxon>
        <taxon>Pseudomonadales</taxon>
        <taxon>Marinobacteraceae</taxon>
        <taxon>Marinobacter</taxon>
    </lineage>
</organism>
<dbReference type="EMBL" id="CP101118">
    <property type="protein sequence ID" value="WZF90401.1"/>
    <property type="molecule type" value="Genomic_DNA"/>
</dbReference>
<dbReference type="Proteomes" id="UP001475781">
    <property type="component" value="Chromosome"/>
</dbReference>